<protein>
    <submittedName>
        <fullName evidence="1">Uncharacterized protein</fullName>
    </submittedName>
</protein>
<dbReference type="AlphaFoldDB" id="A0A699XIC4"/>
<comment type="caution">
    <text evidence="1">The sequence shown here is derived from an EMBL/GenBank/DDBJ whole genome shotgun (WGS) entry which is preliminary data.</text>
</comment>
<accession>A0A699XIC4</accession>
<feature type="non-terminal residue" evidence="1">
    <location>
        <position position="1"/>
    </location>
</feature>
<reference evidence="1" key="1">
    <citation type="journal article" date="2019" name="Sci. Rep.">
        <title>Draft genome of Tanacetum cinerariifolium, the natural source of mosquito coil.</title>
        <authorList>
            <person name="Yamashiro T."/>
            <person name="Shiraishi A."/>
            <person name="Satake H."/>
            <person name="Nakayama K."/>
        </authorList>
    </citation>
    <scope>NUCLEOTIDE SEQUENCE</scope>
</reference>
<sequence>GVFKSLLGEILGEMMGKREERQLVMVDGPFGSQLEERVVYMEVMLDEGC</sequence>
<dbReference type="EMBL" id="BKCJ011859085">
    <property type="protein sequence ID" value="GFD58923.1"/>
    <property type="molecule type" value="Genomic_DNA"/>
</dbReference>
<name>A0A699XIC4_TANCI</name>
<evidence type="ECO:0000313" key="1">
    <source>
        <dbReference type="EMBL" id="GFD58923.1"/>
    </source>
</evidence>
<gene>
    <name evidence="1" type="ORF">Tci_930892</name>
</gene>
<organism evidence="1">
    <name type="scientific">Tanacetum cinerariifolium</name>
    <name type="common">Dalmatian daisy</name>
    <name type="synonym">Chrysanthemum cinerariifolium</name>
    <dbReference type="NCBI Taxonomy" id="118510"/>
    <lineage>
        <taxon>Eukaryota</taxon>
        <taxon>Viridiplantae</taxon>
        <taxon>Streptophyta</taxon>
        <taxon>Embryophyta</taxon>
        <taxon>Tracheophyta</taxon>
        <taxon>Spermatophyta</taxon>
        <taxon>Magnoliopsida</taxon>
        <taxon>eudicotyledons</taxon>
        <taxon>Gunneridae</taxon>
        <taxon>Pentapetalae</taxon>
        <taxon>asterids</taxon>
        <taxon>campanulids</taxon>
        <taxon>Asterales</taxon>
        <taxon>Asteraceae</taxon>
        <taxon>Asteroideae</taxon>
        <taxon>Anthemideae</taxon>
        <taxon>Anthemidinae</taxon>
        <taxon>Tanacetum</taxon>
    </lineage>
</organism>
<proteinExistence type="predicted"/>